<feature type="domain" description="Phorbol-ester/DAG-type" evidence="12">
    <location>
        <begin position="204"/>
        <end position="254"/>
    </location>
</feature>
<evidence type="ECO:0000256" key="3">
    <source>
        <dbReference type="ARBA" id="ARBA00022723"/>
    </source>
</evidence>
<dbReference type="InterPro" id="IPR002048">
    <property type="entry name" value="EF_hand_dom"/>
</dbReference>
<protein>
    <recommendedName>
        <fullName evidence="11">Diacylglycerol kinase</fullName>
        <shortName evidence="11">DAG kinase</shortName>
        <ecNumber evidence="11">2.7.1.107</ecNumber>
    </recommendedName>
</protein>
<dbReference type="PANTHER" id="PTHR11255">
    <property type="entry name" value="DIACYLGLYCEROL KINASE"/>
    <property type="match status" value="1"/>
</dbReference>
<organism evidence="15 17">
    <name type="scientific">Octopus sinensis</name>
    <name type="common">East Asian common octopus</name>
    <dbReference type="NCBI Taxonomy" id="2607531"/>
    <lineage>
        <taxon>Eukaryota</taxon>
        <taxon>Metazoa</taxon>
        <taxon>Spiralia</taxon>
        <taxon>Lophotrochozoa</taxon>
        <taxon>Mollusca</taxon>
        <taxon>Cephalopoda</taxon>
        <taxon>Coleoidea</taxon>
        <taxon>Octopodiformes</taxon>
        <taxon>Octopoda</taxon>
        <taxon>Incirrata</taxon>
        <taxon>Octopodidae</taxon>
        <taxon>Octopus</taxon>
    </lineage>
</organism>
<dbReference type="RefSeq" id="XP_036366212.1">
    <property type="nucleotide sequence ID" value="XM_036510319.1"/>
</dbReference>
<dbReference type="GO" id="GO:0007200">
    <property type="term" value="P:phospholipase C-activating G protein-coupled receptor signaling pathway"/>
    <property type="evidence" value="ECO:0007669"/>
    <property type="project" value="InterPro"/>
</dbReference>
<dbReference type="Pfam" id="PF00130">
    <property type="entry name" value="C1_1"/>
    <property type="match status" value="2"/>
</dbReference>
<dbReference type="PROSITE" id="PS50081">
    <property type="entry name" value="ZF_DAG_PE_2"/>
    <property type="match status" value="2"/>
</dbReference>
<keyword evidence="7 11" id="KW-0418">Kinase</keyword>
<evidence type="ECO:0000313" key="15">
    <source>
        <dbReference type="Proteomes" id="UP000515154"/>
    </source>
</evidence>
<keyword evidence="3" id="KW-0479">Metal-binding</keyword>
<dbReference type="SUPFAM" id="SSF47473">
    <property type="entry name" value="EF-hand"/>
    <property type="match status" value="2"/>
</dbReference>
<dbReference type="RefSeq" id="XP_036366211.1">
    <property type="nucleotide sequence ID" value="XM_036510318.1"/>
</dbReference>
<dbReference type="Gene3D" id="1.10.238.110">
    <property type="entry name" value="Diacylglycerol kinase alpha"/>
    <property type="match status" value="1"/>
</dbReference>
<dbReference type="InterPro" id="IPR029477">
    <property type="entry name" value="DAG_kinase_typeI_N"/>
</dbReference>
<dbReference type="Pfam" id="PF13499">
    <property type="entry name" value="EF-hand_7"/>
    <property type="match status" value="1"/>
</dbReference>
<dbReference type="Gene3D" id="3.40.50.10330">
    <property type="entry name" value="Probable inorganic polyphosphate/atp-NAD kinase, domain 1"/>
    <property type="match status" value="1"/>
</dbReference>
<dbReference type="Gene3D" id="1.10.238.10">
    <property type="entry name" value="EF-hand"/>
    <property type="match status" value="1"/>
</dbReference>
<evidence type="ECO:0000313" key="22">
    <source>
        <dbReference type="RefSeq" id="XP_036366214.1"/>
    </source>
</evidence>
<dbReference type="SMART" id="SM00046">
    <property type="entry name" value="DAGKc"/>
    <property type="match status" value="1"/>
</dbReference>
<keyword evidence="8" id="KW-0862">Zinc</keyword>
<dbReference type="Pfam" id="PF00609">
    <property type="entry name" value="DAGK_acc"/>
    <property type="match status" value="1"/>
</dbReference>
<evidence type="ECO:0000259" key="12">
    <source>
        <dbReference type="PROSITE" id="PS50081"/>
    </source>
</evidence>
<evidence type="ECO:0000313" key="21">
    <source>
        <dbReference type="RefSeq" id="XP_036366213.1"/>
    </source>
</evidence>
<evidence type="ECO:0000256" key="9">
    <source>
        <dbReference type="ARBA" id="ARBA00022837"/>
    </source>
</evidence>
<gene>
    <name evidence="16 17 18 19 20 21 22 23 24" type="primary">LOC115220974</name>
</gene>
<feature type="domain" description="Phorbol-ester/DAG-type" evidence="12">
    <location>
        <begin position="269"/>
        <end position="316"/>
    </location>
</feature>
<name>A0A7E6FEN2_9MOLL</name>
<dbReference type="SMART" id="SM00045">
    <property type="entry name" value="DAGKa"/>
    <property type="match status" value="1"/>
</dbReference>
<dbReference type="InterPro" id="IPR011992">
    <property type="entry name" value="EF-hand-dom_pair"/>
</dbReference>
<dbReference type="RefSeq" id="XP_036366216.1">
    <property type="nucleotide sequence ID" value="XM_036510323.1"/>
</dbReference>
<dbReference type="InterPro" id="IPR000756">
    <property type="entry name" value="Diacylglycerol_kin_accessory"/>
</dbReference>
<dbReference type="FunFam" id="3.40.50.10330:FF:000003">
    <property type="entry name" value="Diacylglycerol kinase"/>
    <property type="match status" value="1"/>
</dbReference>
<evidence type="ECO:0000313" key="16">
    <source>
        <dbReference type="RefSeq" id="XP_036366208.1"/>
    </source>
</evidence>
<evidence type="ECO:0000259" key="13">
    <source>
        <dbReference type="PROSITE" id="PS50146"/>
    </source>
</evidence>
<dbReference type="InterPro" id="IPR001206">
    <property type="entry name" value="Diacylglycerol_kinase_cat_dom"/>
</dbReference>
<evidence type="ECO:0000256" key="11">
    <source>
        <dbReference type="RuleBase" id="RU361128"/>
    </source>
</evidence>
<dbReference type="PROSITE" id="PS00479">
    <property type="entry name" value="ZF_DAG_PE_1"/>
    <property type="match status" value="2"/>
</dbReference>
<dbReference type="InterPro" id="IPR018247">
    <property type="entry name" value="EF_Hand_1_Ca_BS"/>
</dbReference>
<dbReference type="FunFam" id="1.10.238.10:FF:000017">
    <property type="entry name" value="Diacylglycerol kinase"/>
    <property type="match status" value="1"/>
</dbReference>
<dbReference type="GO" id="GO:0005524">
    <property type="term" value="F:ATP binding"/>
    <property type="evidence" value="ECO:0007669"/>
    <property type="project" value="UniProtKB-KW"/>
</dbReference>
<dbReference type="Gene3D" id="3.30.60.20">
    <property type="match status" value="2"/>
</dbReference>
<dbReference type="InterPro" id="IPR016064">
    <property type="entry name" value="NAD/diacylglycerol_kinase_sf"/>
</dbReference>
<evidence type="ECO:0000256" key="10">
    <source>
        <dbReference type="ARBA" id="ARBA00022840"/>
    </source>
</evidence>
<sequence>MAMQWQKLSPAQFHQLQEYCNFSPKKVKEVMQEFSPNGVLSRYNPDQPIDYEGFLIFMQTYLDMKEAPEELCKALFQSFMKSGADVQGVQGSILIKDAVCYLSLVEGGSPGEKLEFMFRLYDSDNNGYLDSNEIDCIINQMMSVAEYLGWDVSELKPILQDMMRAIDYDSDGRVTLEEWKKGGLTTIPLLVLLGLDVNVKDDGTHCWYLKHFRSQMSCNMCKSVLSGMGKKGLCCQFCKYIVHERCVQKAPASCIMTYVKSKKSIQDMQHHWIDGNCTKKCDKCKKSIKSGINGKTCRWCKASYHEKCASSIKQECDLGEFREHILPPTSIVPAVVELARRRSLVGEESINFKSEGNAVHYYEVIQDMYNEQRCRCPMNQSSFQIDPVPNTHPLLVFINPKSGGKQGEKIFRKFQYILNPRQVYNLTKGGPKAGLQFFKDVKCARVLVCGGDGTVGWILDAMDKMNIEPRLPVAVLPLGTGNDLARCLNWGPGYEGESLEKIIHSIEKSTEVMLDRWHIEVNDVEESGEPGDAVPLNIINNYFSIGVDASICHRFHTMREKHPEKFNSRIKNKMWYFEFGTSETFSATCKSLHENIEVSCEDCSLEVHKGSGLEGIAMLNIPTIYGGASLWGENPTKKQKQKILKSVKKKKDQKMYPQSKTELQACISDIGDKLFEVAGVENSLHAGMVSGKVRSGNRLAQTSNLKIKTKKRVPMQIDGEPWVQNPCTIIISHKNQAPMLMGPKDKVPTGFLKIFR</sequence>
<comment type="catalytic activity">
    <reaction evidence="11">
        <text>a 1,2-diacyl-sn-glycerol + ATP = a 1,2-diacyl-sn-glycero-3-phosphate + ADP + H(+)</text>
        <dbReference type="Rhea" id="RHEA:10272"/>
        <dbReference type="ChEBI" id="CHEBI:15378"/>
        <dbReference type="ChEBI" id="CHEBI:17815"/>
        <dbReference type="ChEBI" id="CHEBI:30616"/>
        <dbReference type="ChEBI" id="CHEBI:58608"/>
        <dbReference type="ChEBI" id="CHEBI:456216"/>
        <dbReference type="EC" id="2.7.1.107"/>
    </reaction>
</comment>
<evidence type="ECO:0000256" key="4">
    <source>
        <dbReference type="ARBA" id="ARBA00022737"/>
    </source>
</evidence>
<dbReference type="InterPro" id="IPR002219">
    <property type="entry name" value="PKC_DAG/PE"/>
</dbReference>
<dbReference type="SMART" id="SM00109">
    <property type="entry name" value="C1"/>
    <property type="match status" value="2"/>
</dbReference>
<dbReference type="InterPro" id="IPR017438">
    <property type="entry name" value="ATP-NAD_kinase_N"/>
</dbReference>
<dbReference type="InterPro" id="IPR037607">
    <property type="entry name" value="DGK"/>
</dbReference>
<dbReference type="AlphaFoldDB" id="A0A7E6FEN2"/>
<dbReference type="Pfam" id="PF14513">
    <property type="entry name" value="DAG_kinase_N"/>
    <property type="match status" value="1"/>
</dbReference>
<evidence type="ECO:0000313" key="23">
    <source>
        <dbReference type="RefSeq" id="XP_036366215.1"/>
    </source>
</evidence>
<comment type="similarity">
    <text evidence="1 11">Belongs to the eukaryotic diacylglycerol kinase family.</text>
</comment>
<proteinExistence type="inferred from homology"/>
<dbReference type="PANTHER" id="PTHR11255:SF48">
    <property type="entry name" value="DIACYLGLYCEROL KINASE 1"/>
    <property type="match status" value="1"/>
</dbReference>
<dbReference type="InterPro" id="IPR038199">
    <property type="entry name" value="DGK_typeI_N_sf"/>
</dbReference>
<dbReference type="SUPFAM" id="SSF57889">
    <property type="entry name" value="Cysteine-rich domain"/>
    <property type="match status" value="2"/>
</dbReference>
<dbReference type="PROSITE" id="PS00018">
    <property type="entry name" value="EF_HAND_1"/>
    <property type="match status" value="2"/>
</dbReference>
<evidence type="ECO:0000256" key="6">
    <source>
        <dbReference type="ARBA" id="ARBA00022771"/>
    </source>
</evidence>
<feature type="domain" description="EF-hand" evidence="14">
    <location>
        <begin position="154"/>
        <end position="189"/>
    </location>
</feature>
<keyword evidence="6" id="KW-0863">Zinc-finger</keyword>
<dbReference type="GO" id="GO:0005886">
    <property type="term" value="C:plasma membrane"/>
    <property type="evidence" value="ECO:0007669"/>
    <property type="project" value="TreeGrafter"/>
</dbReference>
<evidence type="ECO:0000259" key="14">
    <source>
        <dbReference type="PROSITE" id="PS50222"/>
    </source>
</evidence>
<feature type="domain" description="EF-hand" evidence="14">
    <location>
        <begin position="109"/>
        <end position="144"/>
    </location>
</feature>
<keyword evidence="10 11" id="KW-0067">ATP-binding</keyword>
<dbReference type="RefSeq" id="XP_036366209.1">
    <property type="nucleotide sequence ID" value="XM_036510316.1"/>
</dbReference>
<evidence type="ECO:0000313" key="18">
    <source>
        <dbReference type="RefSeq" id="XP_036366210.1"/>
    </source>
</evidence>
<evidence type="ECO:0000256" key="2">
    <source>
        <dbReference type="ARBA" id="ARBA00022679"/>
    </source>
</evidence>
<evidence type="ECO:0000313" key="24">
    <source>
        <dbReference type="RefSeq" id="XP_036366216.1"/>
    </source>
</evidence>
<dbReference type="RefSeq" id="XP_036366210.1">
    <property type="nucleotide sequence ID" value="XM_036510317.1"/>
</dbReference>
<dbReference type="CDD" id="cd00051">
    <property type="entry name" value="EFh"/>
    <property type="match status" value="1"/>
</dbReference>
<dbReference type="SMART" id="SM00054">
    <property type="entry name" value="EFh"/>
    <property type="match status" value="2"/>
</dbReference>
<dbReference type="Pfam" id="PF00781">
    <property type="entry name" value="DAGK_cat"/>
    <property type="match status" value="1"/>
</dbReference>
<dbReference type="KEGG" id="osn:115220974"/>
<dbReference type="RefSeq" id="XP_036366214.1">
    <property type="nucleotide sequence ID" value="XM_036510321.1"/>
</dbReference>
<dbReference type="Proteomes" id="UP000515154">
    <property type="component" value="Linkage group LG17"/>
</dbReference>
<dbReference type="RefSeq" id="XP_036366213.1">
    <property type="nucleotide sequence ID" value="XM_036510320.1"/>
</dbReference>
<accession>A0A7E6FEN2</accession>
<evidence type="ECO:0000256" key="1">
    <source>
        <dbReference type="ARBA" id="ARBA00009280"/>
    </source>
</evidence>
<evidence type="ECO:0000256" key="5">
    <source>
        <dbReference type="ARBA" id="ARBA00022741"/>
    </source>
</evidence>
<reference evidence="16 17" key="1">
    <citation type="submission" date="2025-08" db="UniProtKB">
        <authorList>
            <consortium name="RefSeq"/>
        </authorList>
    </citation>
    <scope>IDENTIFICATION</scope>
</reference>
<dbReference type="PROSITE" id="PS50222">
    <property type="entry name" value="EF_HAND_2"/>
    <property type="match status" value="2"/>
</dbReference>
<dbReference type="PROSITE" id="PS50146">
    <property type="entry name" value="DAGK"/>
    <property type="match status" value="1"/>
</dbReference>
<dbReference type="RefSeq" id="XP_036366215.1">
    <property type="nucleotide sequence ID" value="XM_036510322.1"/>
</dbReference>
<evidence type="ECO:0000256" key="7">
    <source>
        <dbReference type="ARBA" id="ARBA00022777"/>
    </source>
</evidence>
<evidence type="ECO:0000313" key="20">
    <source>
        <dbReference type="RefSeq" id="XP_036366212.1"/>
    </source>
</evidence>
<evidence type="ECO:0000256" key="8">
    <source>
        <dbReference type="ARBA" id="ARBA00022833"/>
    </source>
</evidence>
<keyword evidence="15" id="KW-1185">Reference proteome</keyword>
<evidence type="ECO:0000313" key="17">
    <source>
        <dbReference type="RefSeq" id="XP_036366209.1"/>
    </source>
</evidence>
<dbReference type="SUPFAM" id="SSF111331">
    <property type="entry name" value="NAD kinase/diacylglycerol kinase-like"/>
    <property type="match status" value="1"/>
</dbReference>
<evidence type="ECO:0000313" key="19">
    <source>
        <dbReference type="RefSeq" id="XP_036366211.1"/>
    </source>
</evidence>
<keyword evidence="5 11" id="KW-0547">Nucleotide-binding</keyword>
<dbReference type="EC" id="2.7.1.107" evidence="11"/>
<dbReference type="RefSeq" id="XP_036366208.1">
    <property type="nucleotide sequence ID" value="XM_036510315.1"/>
</dbReference>
<dbReference type="GO" id="GO:0008270">
    <property type="term" value="F:zinc ion binding"/>
    <property type="evidence" value="ECO:0007669"/>
    <property type="project" value="UniProtKB-KW"/>
</dbReference>
<keyword evidence="2 11" id="KW-0808">Transferase</keyword>
<dbReference type="GO" id="GO:0005509">
    <property type="term" value="F:calcium ion binding"/>
    <property type="evidence" value="ECO:0007669"/>
    <property type="project" value="InterPro"/>
</dbReference>
<keyword evidence="9" id="KW-0106">Calcium</keyword>
<keyword evidence="4" id="KW-0677">Repeat</keyword>
<dbReference type="GO" id="GO:0004143">
    <property type="term" value="F:ATP-dependent diacylglycerol kinase activity"/>
    <property type="evidence" value="ECO:0007669"/>
    <property type="project" value="UniProtKB-EC"/>
</dbReference>
<feature type="domain" description="DAGKc" evidence="13">
    <location>
        <begin position="389"/>
        <end position="523"/>
    </location>
</feature>
<dbReference type="InterPro" id="IPR046349">
    <property type="entry name" value="C1-like_sf"/>
</dbReference>